<dbReference type="EMBL" id="LCJU01000020">
    <property type="protein sequence ID" value="KKT84488.1"/>
    <property type="molecule type" value="Genomic_DNA"/>
</dbReference>
<reference evidence="3 4" key="1">
    <citation type="journal article" date="2015" name="Nature">
        <title>rRNA introns, odd ribosomes, and small enigmatic genomes across a large radiation of phyla.</title>
        <authorList>
            <person name="Brown C.T."/>
            <person name="Hug L.A."/>
            <person name="Thomas B.C."/>
            <person name="Sharon I."/>
            <person name="Castelle C.J."/>
            <person name="Singh A."/>
            <person name="Wilkins M.J."/>
            <person name="Williams K.H."/>
            <person name="Banfield J.F."/>
        </authorList>
    </citation>
    <scope>NUCLEOTIDE SEQUENCE [LARGE SCALE GENOMIC DNA]</scope>
</reference>
<evidence type="ECO:0008006" key="5">
    <source>
        <dbReference type="Google" id="ProtNLM"/>
    </source>
</evidence>
<organism evidence="3 4">
    <name type="scientific">candidate division WWE3 bacterium GW2011_GWC2_44_9</name>
    <dbReference type="NCBI Taxonomy" id="1619125"/>
    <lineage>
        <taxon>Bacteria</taxon>
        <taxon>Katanobacteria</taxon>
    </lineage>
</organism>
<dbReference type="Proteomes" id="UP000034504">
    <property type="component" value="Unassembled WGS sequence"/>
</dbReference>
<evidence type="ECO:0000313" key="3">
    <source>
        <dbReference type="EMBL" id="KKT84488.1"/>
    </source>
</evidence>
<protein>
    <recommendedName>
        <fullName evidence="5">ATP synthase subunit b</fullName>
    </recommendedName>
</protein>
<keyword evidence="2" id="KW-0812">Transmembrane</keyword>
<feature type="transmembrane region" description="Helical" evidence="2">
    <location>
        <begin position="15"/>
        <end position="39"/>
    </location>
</feature>
<accession>A0A0G1KLS5</accession>
<keyword evidence="1" id="KW-0175">Coiled coil</keyword>
<evidence type="ECO:0000256" key="1">
    <source>
        <dbReference type="SAM" id="Coils"/>
    </source>
</evidence>
<name>A0A0G1KLS5_UNCKA</name>
<keyword evidence="2" id="KW-1133">Transmembrane helix</keyword>
<gene>
    <name evidence="3" type="ORF">UW82_C0020G0005</name>
</gene>
<comment type="caution">
    <text evidence="3">The sequence shown here is derived from an EMBL/GenBank/DDBJ whole genome shotgun (WGS) entry which is preliminary data.</text>
</comment>
<feature type="coiled-coil region" evidence="1">
    <location>
        <begin position="120"/>
        <end position="155"/>
    </location>
</feature>
<proteinExistence type="predicted"/>
<evidence type="ECO:0000256" key="2">
    <source>
        <dbReference type="SAM" id="Phobius"/>
    </source>
</evidence>
<dbReference type="AlphaFoldDB" id="A0A0G1KLS5"/>
<evidence type="ECO:0000313" key="4">
    <source>
        <dbReference type="Proteomes" id="UP000034504"/>
    </source>
</evidence>
<sequence length="204" mass="23768">MPDSTYATLPSTQLFLLFGMLFVILSFFIAVFIWTAILYDKKKKEEAKAKEEAYRKALVILEEAKNKSFAIIKESNERAKRLIKETDVAVDESKDFVEGQLRKAASELKADVLTETKSFREQLHTEALQTEKELKDKIAQEYLAMESELKAYKEKRLRDIDEKALNVIETIVNEYFAKTLRSEDHMDLIRQLLDKTKKPFEFEA</sequence>
<keyword evidence="2" id="KW-0472">Membrane</keyword>